<evidence type="ECO:0000313" key="1">
    <source>
        <dbReference type="EMBL" id="GES05697.1"/>
    </source>
</evidence>
<dbReference type="AlphaFoldDB" id="A0A5M3W9F5"/>
<proteinExistence type="predicted"/>
<dbReference type="Proteomes" id="UP000334990">
    <property type="component" value="Unassembled WGS sequence"/>
</dbReference>
<evidence type="ECO:0000313" key="2">
    <source>
        <dbReference type="Proteomes" id="UP000334990"/>
    </source>
</evidence>
<comment type="caution">
    <text evidence="1">The sequence shown here is derived from an EMBL/GenBank/DDBJ whole genome shotgun (WGS) entry which is preliminary data.</text>
</comment>
<keyword evidence="2" id="KW-1185">Reference proteome</keyword>
<accession>A0A5M3W9F5</accession>
<sequence>MFWPSGGRTAARAAGAVTAIEATATASATAKAIRKRPVLSDLFTVEPLKSVLRALCAQMVRQRAYGGHRSVL</sequence>
<gene>
    <name evidence="1" type="ORF">Acor_77650</name>
</gene>
<name>A0A5M3W9F5_9ACTN</name>
<protein>
    <submittedName>
        <fullName evidence="1">Uncharacterized protein</fullName>
    </submittedName>
</protein>
<reference evidence="1 2" key="1">
    <citation type="submission" date="2019-10" db="EMBL/GenBank/DDBJ databases">
        <title>Whole genome shotgun sequence of Acrocarpospora corrugata NBRC 13972.</title>
        <authorList>
            <person name="Ichikawa N."/>
            <person name="Kimura A."/>
            <person name="Kitahashi Y."/>
            <person name="Komaki H."/>
            <person name="Oguchi A."/>
        </authorList>
    </citation>
    <scope>NUCLEOTIDE SEQUENCE [LARGE SCALE GENOMIC DNA]</scope>
    <source>
        <strain evidence="1 2">NBRC 13972</strain>
    </source>
</reference>
<organism evidence="1 2">
    <name type="scientific">Acrocarpospora corrugata</name>
    <dbReference type="NCBI Taxonomy" id="35763"/>
    <lineage>
        <taxon>Bacteria</taxon>
        <taxon>Bacillati</taxon>
        <taxon>Actinomycetota</taxon>
        <taxon>Actinomycetes</taxon>
        <taxon>Streptosporangiales</taxon>
        <taxon>Streptosporangiaceae</taxon>
        <taxon>Acrocarpospora</taxon>
    </lineage>
</organism>
<dbReference type="EMBL" id="BLAD01000109">
    <property type="protein sequence ID" value="GES05697.1"/>
    <property type="molecule type" value="Genomic_DNA"/>
</dbReference>